<organism evidence="2 3">
    <name type="scientific">Apatococcus lobatus</name>
    <dbReference type="NCBI Taxonomy" id="904363"/>
    <lineage>
        <taxon>Eukaryota</taxon>
        <taxon>Viridiplantae</taxon>
        <taxon>Chlorophyta</taxon>
        <taxon>core chlorophytes</taxon>
        <taxon>Trebouxiophyceae</taxon>
        <taxon>Chlorellales</taxon>
        <taxon>Chlorellaceae</taxon>
        <taxon>Apatococcus</taxon>
    </lineage>
</organism>
<protein>
    <submittedName>
        <fullName evidence="2">Uncharacterized protein</fullName>
    </submittedName>
</protein>
<gene>
    <name evidence="2" type="ORF">WJX74_007840</name>
</gene>
<name>A0AAW1SEG5_9CHLO</name>
<evidence type="ECO:0000256" key="1">
    <source>
        <dbReference type="SAM" id="MobiDB-lite"/>
    </source>
</evidence>
<feature type="compositionally biased region" description="Polar residues" evidence="1">
    <location>
        <begin position="72"/>
        <end position="90"/>
    </location>
</feature>
<feature type="region of interest" description="Disordered" evidence="1">
    <location>
        <begin position="65"/>
        <end position="90"/>
    </location>
</feature>
<dbReference type="AlphaFoldDB" id="A0AAW1SEG5"/>
<comment type="caution">
    <text evidence="2">The sequence shown here is derived from an EMBL/GenBank/DDBJ whole genome shotgun (WGS) entry which is preliminary data.</text>
</comment>
<accession>A0AAW1SEG5</accession>
<dbReference type="Proteomes" id="UP001438707">
    <property type="component" value="Unassembled WGS sequence"/>
</dbReference>
<reference evidence="2 3" key="1">
    <citation type="journal article" date="2024" name="Nat. Commun.">
        <title>Phylogenomics reveals the evolutionary origins of lichenization in chlorophyte algae.</title>
        <authorList>
            <person name="Puginier C."/>
            <person name="Libourel C."/>
            <person name="Otte J."/>
            <person name="Skaloud P."/>
            <person name="Haon M."/>
            <person name="Grisel S."/>
            <person name="Petersen M."/>
            <person name="Berrin J.G."/>
            <person name="Delaux P.M."/>
            <person name="Dal Grande F."/>
            <person name="Keller J."/>
        </authorList>
    </citation>
    <scope>NUCLEOTIDE SEQUENCE [LARGE SCALE GENOMIC DNA]</scope>
    <source>
        <strain evidence="2 3">SAG 2145</strain>
    </source>
</reference>
<feature type="region of interest" description="Disordered" evidence="1">
    <location>
        <begin position="696"/>
        <end position="718"/>
    </location>
</feature>
<sequence length="1182" mass="132652">MAAYGSGFSHQLRQIAYRSDQAPFQALVLERPCHSKLVPSEVADMAYLGQIRVWQGPAGAIRPKYADGLEPETSQPAASTLADTNPASSSGQVQLASSISLAGPRAGVEAPAHRTALLRGCRDLLRSSATKASQRGLVGAKFNHVLRLRPSSAFRTLQAKLPKHSLLLERPQAASGLMEVLPVSLCKTAITKIRADKMEAAIDKFHWGWNPFCHLTGPASAALRYHKEKLPEGYDVMGMHAACSEYQRGMLLAAKLQPIKGKPNKKVARGIETIQLLLEPGQQRLTNVLEAAWAKQMQDTKDQCQRFMISFFPTIDEEGWLEDEGLWLRPFLPLDQHGKADVRHVQDYVAMAQEMQARDRERLRLYRQQVAADPAASQKLKKPRDVTSKDQLYDNHRKAMNEVVEQQWLLTNPDCNSGATAADCRFWQQRIGGVAADPHVFTRAGRGASPKNCLSGNPYMVAWKALVDRDFVGHRVGDAGATAQSMDLVAKTNQPICPIERRGQKNLLREAGMSKGVQQSCCNKKSILQLEQDRFDNLLAGTHGARPPERRHMTWVNTALIENMELDREAVATFNSMQGPSGPQVPLYPCHVHGLLWPEKMTRDQLIHRFVVRHADPRQCILGSQARLLFIRVHVFGQFQADGEMVPQGWHPEQVMHLDQEPGHSIQTAQQELVYWKHHPRQLLEARDLTTSSKQLQLDVGEDHRNSRSKQSRNESLASGQILGWTESQASAHNHWKLTLKEAVYSNLCHVAMIGSQGHPTKGGCFFVLGRGQHPTCDYPQLVQHFFPASMFSSDPSISWDVLIQRMQQQNQADSRLSVEGRVEFAKRIHYPGGLRDCLLQDYALQEGSTLGMTFASPWFQTQMQRLLADAEGRNQWLCFQAEVCRSHGFGLQFIEFCKMCQGNLMLGQMQQQMMQQQQQMLALMQEGAQRDAVRDKEVAQRDALRDRQHEEVMAMFRAGAALLSPQKRRASQATRVISPQQHAHPEACQIISAETFIEANIEVEGHPAPSPSQMVPYPPPAGQQIPRSATDPDVEGFSFKNVPLALECIPQCSDICTVAQIMELWDRGANPRMSGLVAGVARIPFSQLDSLPSGKWRSPAEKDRVKLQINPVAKLVIARELALSGFKGSRSWQEYKSAAMQDVEALWERTFQQRKLKEFSRLVNEHMRDWDMGNPLTWKFS</sequence>
<dbReference type="EMBL" id="JALJOS010000001">
    <property type="protein sequence ID" value="KAK9844860.1"/>
    <property type="molecule type" value="Genomic_DNA"/>
</dbReference>
<evidence type="ECO:0000313" key="3">
    <source>
        <dbReference type="Proteomes" id="UP001438707"/>
    </source>
</evidence>
<proteinExistence type="predicted"/>
<evidence type="ECO:0000313" key="2">
    <source>
        <dbReference type="EMBL" id="KAK9844860.1"/>
    </source>
</evidence>
<keyword evidence="3" id="KW-1185">Reference proteome</keyword>